<dbReference type="InterPro" id="IPR001623">
    <property type="entry name" value="DnaJ_domain"/>
</dbReference>
<dbReference type="PANTHER" id="PTHR45286:SF1">
    <property type="entry name" value="CHAPERONE DNAJ-DOMAIN SUPERFAMILY PROTEIN"/>
    <property type="match status" value="1"/>
</dbReference>
<comment type="caution">
    <text evidence="3">The sequence shown here is derived from an EMBL/GenBank/DDBJ whole genome shotgun (WGS) entry which is preliminary data.</text>
</comment>
<reference evidence="3" key="2">
    <citation type="submission" date="2024-04" db="EMBL/GenBank/DDBJ databases">
        <authorList>
            <person name="Dal Grande F."/>
            <person name="Keller J."/>
            <person name="Delaux P.-M."/>
        </authorList>
    </citation>
    <scope>NUCLEOTIDE SEQUENCE</scope>
    <source>
        <strain evidence="3">SAG 2036</strain>
    </source>
</reference>
<proteinExistence type="predicted"/>
<evidence type="ECO:0000313" key="2">
    <source>
        <dbReference type="EMBL" id="KAK9787469.1"/>
    </source>
</evidence>
<dbReference type="InterPro" id="IPR036869">
    <property type="entry name" value="J_dom_sf"/>
</dbReference>
<dbReference type="SUPFAM" id="SSF46565">
    <property type="entry name" value="Chaperone J-domain"/>
    <property type="match status" value="1"/>
</dbReference>
<dbReference type="CDD" id="cd06257">
    <property type="entry name" value="DnaJ"/>
    <property type="match status" value="1"/>
</dbReference>
<dbReference type="Proteomes" id="UP001465755">
    <property type="component" value="Unassembled WGS sequence"/>
</dbReference>
<evidence type="ECO:0000313" key="3">
    <source>
        <dbReference type="EMBL" id="KAK9794317.1"/>
    </source>
</evidence>
<evidence type="ECO:0000313" key="4">
    <source>
        <dbReference type="Proteomes" id="UP001465755"/>
    </source>
</evidence>
<dbReference type="Gene3D" id="1.10.287.110">
    <property type="entry name" value="DnaJ domain"/>
    <property type="match status" value="1"/>
</dbReference>
<gene>
    <name evidence="2" type="ORF">WJX73_001886</name>
    <name evidence="3" type="ORF">WJX73_006578</name>
</gene>
<dbReference type="EMBL" id="JALJOQ010000141">
    <property type="protein sequence ID" value="KAK9794317.1"/>
    <property type="molecule type" value="Genomic_DNA"/>
</dbReference>
<name>A0AAW1NPP6_9CHLO</name>
<reference evidence="3 4" key="1">
    <citation type="journal article" date="2024" name="Nat. Commun.">
        <title>Phylogenomics reveals the evolutionary origins of lichenization in chlorophyte algae.</title>
        <authorList>
            <person name="Puginier C."/>
            <person name="Libourel C."/>
            <person name="Otte J."/>
            <person name="Skaloud P."/>
            <person name="Haon M."/>
            <person name="Grisel S."/>
            <person name="Petersen M."/>
            <person name="Berrin J.G."/>
            <person name="Delaux P.M."/>
            <person name="Dal Grande F."/>
            <person name="Keller J."/>
        </authorList>
    </citation>
    <scope>NUCLEOTIDE SEQUENCE [LARGE SCALE GENOMIC DNA]</scope>
    <source>
        <strain evidence="3 4">SAG 2036</strain>
    </source>
</reference>
<dbReference type="EMBL" id="JALJOQ010000248">
    <property type="protein sequence ID" value="KAK9787469.1"/>
    <property type="molecule type" value="Genomic_DNA"/>
</dbReference>
<dbReference type="PROSITE" id="PS50076">
    <property type="entry name" value="DNAJ_2"/>
    <property type="match status" value="1"/>
</dbReference>
<dbReference type="PANTHER" id="PTHR45286">
    <property type="entry name" value="CHAPERONE DNAJ-DOMAIN SUPERFAMILY PROTEIN"/>
    <property type="match status" value="1"/>
</dbReference>
<accession>A0AAW1NPP6</accession>
<organism evidence="3 4">
    <name type="scientific">Symbiochloris irregularis</name>
    <dbReference type="NCBI Taxonomy" id="706552"/>
    <lineage>
        <taxon>Eukaryota</taxon>
        <taxon>Viridiplantae</taxon>
        <taxon>Chlorophyta</taxon>
        <taxon>core chlorophytes</taxon>
        <taxon>Trebouxiophyceae</taxon>
        <taxon>Trebouxiales</taxon>
        <taxon>Trebouxiaceae</taxon>
        <taxon>Symbiochloris</taxon>
    </lineage>
</organism>
<dbReference type="AlphaFoldDB" id="A0AAW1NPP6"/>
<dbReference type="Pfam" id="PF00226">
    <property type="entry name" value="DnaJ"/>
    <property type="match status" value="1"/>
</dbReference>
<dbReference type="SMART" id="SM00271">
    <property type="entry name" value="DnaJ"/>
    <property type="match status" value="1"/>
</dbReference>
<dbReference type="PRINTS" id="PR00625">
    <property type="entry name" value="JDOMAIN"/>
</dbReference>
<protein>
    <recommendedName>
        <fullName evidence="1">J domain-containing protein</fullName>
    </recommendedName>
</protein>
<sequence>MLGRSLRLHKGAQHRAALCLELSCFATGSATSSASHYDVLGVSETAGTDEIKHAFRQKAKTAHPDATTGSAVRFRELLTAYQVLATPHSRQLYDLGRRPDVTAFVRSASAQHDLHAADSVNSDQDLARGEGWLAWATTAPEPTGNANIDRWRGSIHSEIRSAVKHAYLGPRLNLNPGELPAQFEGEERSDPSVGDLLQLVSGRTLLGVVKQPRTVSLPSQTEHLPGGTHPHHRIPVHRKVAYDAIPSHAGSNSQVNAAHERKATAVRSRITSRYQPGVEQAQRRGIRLHDSETTVYDQSGQIAASFAGQRVHWRGVEGRVRSLAVFKRTSPMVRHIDFYALNGRIKRAQCVVQCKRAWLPPSSTWLFPPRSSEHAKGGWYFEWPGHDFIDHPLCPPPHVFVLLAAFESLDLERQEADKWRSGFVEKLRQRTRELFGGRAEC</sequence>
<evidence type="ECO:0000259" key="1">
    <source>
        <dbReference type="PROSITE" id="PS50076"/>
    </source>
</evidence>
<feature type="domain" description="J" evidence="1">
    <location>
        <begin position="35"/>
        <end position="97"/>
    </location>
</feature>
<keyword evidence="4" id="KW-1185">Reference proteome</keyword>